<dbReference type="SUPFAM" id="SSF50370">
    <property type="entry name" value="Ricin B-like lectins"/>
    <property type="match status" value="1"/>
</dbReference>
<evidence type="ECO:0000313" key="3">
    <source>
        <dbReference type="EMBL" id="KAB2371853.1"/>
    </source>
</evidence>
<dbReference type="Pfam" id="PF00652">
    <property type="entry name" value="Ricin_B_lectin"/>
    <property type="match status" value="1"/>
</dbReference>
<evidence type="ECO:0000256" key="1">
    <source>
        <dbReference type="SAM" id="SignalP"/>
    </source>
</evidence>
<sequence>MPSPPDRRAALAALAALLASLGLLAGEASATVTRGAPLTAASELTAYTRLVRLEHADATHQGRILASTNNRKNDTISTWESTDDGASFHLLATLTPPTVGDQWAGSSTLFEFPRQLGASPAGTLILATAINADGGGANNPDPDTKIIAWKSADYGATWTRVAAPIVQGTTGHGVWEPEFSVTAAGALVVHFSDKTQQPAYGQTLARRMSSDGGETWGPTVNTVAISEPTVPLDDKASPGMPVVRQLPNGTFLMAYEYCNISAVSNGTGKSCRIYTRTSPDGWDWGDVNDEGTLVSTADGKQLSHSPTIAWAPGGGPNGRILLVARLVARPAAGDSTPDDGPLETLRPETGSTIFANTSNGVGAWYELDSPVTITGFDDTDARYTTCQNYSSPLLPSSDGSRVLQMSTDFDGTNCRAYFATGSTYGSLDAAGVSTSATYELINLKSRKCLTAQGNATADGTKVLRQPCDDTRLAQEFRAVSRGGGYFSFTKAGSSPAACMDIPNGNISADPGKLIQLWQCNTTTAQNWKPVRVGRNAYMLKAQKDENMCLEIRDGVLTDGEQARIYNCNGLAPQIWYLRQRL</sequence>
<proteinExistence type="predicted"/>
<dbReference type="SUPFAM" id="SSF50939">
    <property type="entry name" value="Sialidases"/>
    <property type="match status" value="1"/>
</dbReference>
<dbReference type="InterPro" id="IPR036278">
    <property type="entry name" value="Sialidase_sf"/>
</dbReference>
<dbReference type="AlphaFoldDB" id="A0A6L3VKY9"/>
<protein>
    <recommendedName>
        <fullName evidence="2">Ricin B lectin domain-containing protein</fullName>
    </recommendedName>
</protein>
<keyword evidence="4" id="KW-1185">Reference proteome</keyword>
<dbReference type="InterPro" id="IPR035992">
    <property type="entry name" value="Ricin_B-like_lectins"/>
</dbReference>
<dbReference type="PROSITE" id="PS50231">
    <property type="entry name" value="RICIN_B_LECTIN"/>
    <property type="match status" value="1"/>
</dbReference>
<evidence type="ECO:0000313" key="4">
    <source>
        <dbReference type="Proteomes" id="UP000483004"/>
    </source>
</evidence>
<dbReference type="CDD" id="cd15482">
    <property type="entry name" value="Sialidase_non-viral"/>
    <property type="match status" value="1"/>
</dbReference>
<dbReference type="EMBL" id="WBMR01000117">
    <property type="protein sequence ID" value="KAB2371853.1"/>
    <property type="molecule type" value="Genomic_DNA"/>
</dbReference>
<dbReference type="PANTHER" id="PTHR38792">
    <property type="entry name" value="BNR/ASP-BOX REPEAT DOMAIN PROTEIN (AFU_ORTHOLOGUE AFUA_7G06430)-RELATED"/>
    <property type="match status" value="1"/>
</dbReference>
<gene>
    <name evidence="3" type="ORF">F9B16_31110</name>
</gene>
<dbReference type="InterPro" id="IPR000772">
    <property type="entry name" value="Ricin_B_lectin"/>
</dbReference>
<dbReference type="Gene3D" id="2.120.10.10">
    <property type="match status" value="1"/>
</dbReference>
<keyword evidence="1" id="KW-0732">Signal</keyword>
<dbReference type="InterPro" id="IPR006311">
    <property type="entry name" value="TAT_signal"/>
</dbReference>
<evidence type="ECO:0000259" key="2">
    <source>
        <dbReference type="SMART" id="SM00458"/>
    </source>
</evidence>
<feature type="signal peptide" evidence="1">
    <location>
        <begin position="1"/>
        <end position="25"/>
    </location>
</feature>
<dbReference type="SMART" id="SM00458">
    <property type="entry name" value="RICIN"/>
    <property type="match status" value="1"/>
</dbReference>
<comment type="caution">
    <text evidence="3">The sequence shown here is derived from an EMBL/GenBank/DDBJ whole genome shotgun (WGS) entry which is preliminary data.</text>
</comment>
<organism evidence="3 4">
    <name type="scientific">Actinomadura montaniterrae</name>
    <dbReference type="NCBI Taxonomy" id="1803903"/>
    <lineage>
        <taxon>Bacteria</taxon>
        <taxon>Bacillati</taxon>
        <taxon>Actinomycetota</taxon>
        <taxon>Actinomycetes</taxon>
        <taxon>Streptosporangiales</taxon>
        <taxon>Thermomonosporaceae</taxon>
        <taxon>Actinomadura</taxon>
    </lineage>
</organism>
<dbReference type="Proteomes" id="UP000483004">
    <property type="component" value="Unassembled WGS sequence"/>
</dbReference>
<reference evidence="3 4" key="1">
    <citation type="submission" date="2019-09" db="EMBL/GenBank/DDBJ databases">
        <title>Actinomadura physcomitrii sp. nov., a novel actinomycete isolated from moss [Physcomitrium sphaericum (Ludw) Fuernr].</title>
        <authorList>
            <person name="Liu C."/>
            <person name="Zhuang X."/>
        </authorList>
    </citation>
    <scope>NUCLEOTIDE SEQUENCE [LARGE SCALE GENOMIC DNA]</scope>
    <source>
        <strain evidence="3 4">CYP1-1B</strain>
    </source>
</reference>
<accession>A0A6L3VKY9</accession>
<dbReference type="CDD" id="cd00161">
    <property type="entry name" value="beta-trefoil_Ricin-like"/>
    <property type="match status" value="1"/>
</dbReference>
<dbReference type="Gene3D" id="2.80.10.50">
    <property type="match status" value="2"/>
</dbReference>
<name>A0A6L3VKY9_9ACTN</name>
<dbReference type="OrthoDB" id="468550at2"/>
<dbReference type="PROSITE" id="PS51318">
    <property type="entry name" value="TAT"/>
    <property type="match status" value="1"/>
</dbReference>
<dbReference type="RefSeq" id="WP_151543789.1">
    <property type="nucleotide sequence ID" value="NZ_WBMR01000117.1"/>
</dbReference>
<dbReference type="PANTHER" id="PTHR38792:SF3">
    <property type="entry name" value="BNR_ASP-BOX REPEAT DOMAIN PROTEIN (AFU_ORTHOLOGUE AFUA_7G06430)-RELATED"/>
    <property type="match status" value="1"/>
</dbReference>
<feature type="domain" description="Ricin B lectin" evidence="2">
    <location>
        <begin position="436"/>
        <end position="578"/>
    </location>
</feature>
<feature type="chain" id="PRO_5038732236" description="Ricin B lectin domain-containing protein" evidence="1">
    <location>
        <begin position="26"/>
        <end position="581"/>
    </location>
</feature>